<accession>A0ABP8FXR8</accession>
<keyword evidence="1" id="KW-0732">Signal</keyword>
<dbReference type="PROSITE" id="PS51257">
    <property type="entry name" value="PROKAR_LIPOPROTEIN"/>
    <property type="match status" value="1"/>
</dbReference>
<proteinExistence type="predicted"/>
<organism evidence="3 4">
    <name type="scientific">Nibribacter koreensis</name>
    <dbReference type="NCBI Taxonomy" id="1084519"/>
    <lineage>
        <taxon>Bacteria</taxon>
        <taxon>Pseudomonadati</taxon>
        <taxon>Bacteroidota</taxon>
        <taxon>Cytophagia</taxon>
        <taxon>Cytophagales</taxon>
        <taxon>Hymenobacteraceae</taxon>
        <taxon>Nibribacter</taxon>
    </lineage>
</organism>
<feature type="domain" description="DUF6970" evidence="2">
    <location>
        <begin position="43"/>
        <end position="113"/>
    </location>
</feature>
<evidence type="ECO:0000259" key="2">
    <source>
        <dbReference type="Pfam" id="PF22311"/>
    </source>
</evidence>
<gene>
    <name evidence="3" type="ORF">GCM10023183_32060</name>
</gene>
<evidence type="ECO:0000313" key="3">
    <source>
        <dbReference type="EMBL" id="GAA4312832.1"/>
    </source>
</evidence>
<dbReference type="Proteomes" id="UP001501844">
    <property type="component" value="Unassembled WGS sequence"/>
</dbReference>
<sequence length="115" mass="13312">MKHLYFLCLLVLISFSSCELEEVNRTCDVVKPTENIKWLKERVQELERSNRCQFVQQGQYNGHSVFVIGSCEPGVNSINSVYDCEGNLLCFNGDETCPDFDREVKDLRIIWQDAN</sequence>
<dbReference type="RefSeq" id="WP_345168394.1">
    <property type="nucleotide sequence ID" value="NZ_BAABGX010000003.1"/>
</dbReference>
<dbReference type="InterPro" id="IPR054243">
    <property type="entry name" value="DUF6970"/>
</dbReference>
<evidence type="ECO:0000313" key="4">
    <source>
        <dbReference type="Proteomes" id="UP001501844"/>
    </source>
</evidence>
<protein>
    <recommendedName>
        <fullName evidence="2">DUF6970 domain-containing protein</fullName>
    </recommendedName>
</protein>
<dbReference type="EMBL" id="BAABGX010000003">
    <property type="protein sequence ID" value="GAA4312832.1"/>
    <property type="molecule type" value="Genomic_DNA"/>
</dbReference>
<comment type="caution">
    <text evidence="3">The sequence shown here is derived from an EMBL/GenBank/DDBJ whole genome shotgun (WGS) entry which is preliminary data.</text>
</comment>
<dbReference type="Pfam" id="PF22311">
    <property type="entry name" value="DUF6970"/>
    <property type="match status" value="1"/>
</dbReference>
<reference evidence="4" key="1">
    <citation type="journal article" date="2019" name="Int. J. Syst. Evol. Microbiol.">
        <title>The Global Catalogue of Microorganisms (GCM) 10K type strain sequencing project: providing services to taxonomists for standard genome sequencing and annotation.</title>
        <authorList>
            <consortium name="The Broad Institute Genomics Platform"/>
            <consortium name="The Broad Institute Genome Sequencing Center for Infectious Disease"/>
            <person name="Wu L."/>
            <person name="Ma J."/>
        </authorList>
    </citation>
    <scope>NUCLEOTIDE SEQUENCE [LARGE SCALE GENOMIC DNA]</scope>
    <source>
        <strain evidence="4">JCM 17917</strain>
    </source>
</reference>
<feature type="chain" id="PRO_5046689091" description="DUF6970 domain-containing protein" evidence="1">
    <location>
        <begin position="20"/>
        <end position="115"/>
    </location>
</feature>
<feature type="signal peptide" evidence="1">
    <location>
        <begin position="1"/>
        <end position="19"/>
    </location>
</feature>
<keyword evidence="4" id="KW-1185">Reference proteome</keyword>
<evidence type="ECO:0000256" key="1">
    <source>
        <dbReference type="SAM" id="SignalP"/>
    </source>
</evidence>
<name>A0ABP8FXR8_9BACT</name>